<evidence type="ECO:0000256" key="5">
    <source>
        <dbReference type="SAM" id="MobiDB-lite"/>
    </source>
</evidence>
<dbReference type="Pfam" id="PF22936">
    <property type="entry name" value="Pol_BBD"/>
    <property type="match status" value="1"/>
</dbReference>
<name>A0AAU9U2L7_EUPED</name>
<feature type="compositionally biased region" description="Polar residues" evidence="5">
    <location>
        <begin position="764"/>
        <end position="773"/>
    </location>
</feature>
<dbReference type="InterPro" id="IPR001584">
    <property type="entry name" value="Integrase_cat-core"/>
</dbReference>
<comment type="caution">
    <text evidence="7">The sequence shown here is derived from an EMBL/GenBank/DDBJ whole genome shotgun (WGS) entry which is preliminary data.</text>
</comment>
<dbReference type="Pfam" id="PF25597">
    <property type="entry name" value="SH3_retrovirus"/>
    <property type="match status" value="1"/>
</dbReference>
<dbReference type="SUPFAM" id="SSF53098">
    <property type="entry name" value="Ribonuclease H-like"/>
    <property type="match status" value="1"/>
</dbReference>
<evidence type="ECO:0000256" key="3">
    <source>
        <dbReference type="ARBA" id="ARBA00022750"/>
    </source>
</evidence>
<dbReference type="PROSITE" id="PS50994">
    <property type="entry name" value="INTEGRASE"/>
    <property type="match status" value="1"/>
</dbReference>
<keyword evidence="4" id="KW-0378">Hydrolase</keyword>
<evidence type="ECO:0000313" key="8">
    <source>
        <dbReference type="Proteomes" id="UP001153954"/>
    </source>
</evidence>
<dbReference type="GO" id="GO:0071897">
    <property type="term" value="P:DNA biosynthetic process"/>
    <property type="evidence" value="ECO:0007669"/>
    <property type="project" value="UniProtKB-ARBA"/>
</dbReference>
<dbReference type="EMBL" id="CAKOGL010000010">
    <property type="protein sequence ID" value="CAH2091010.1"/>
    <property type="molecule type" value="Genomic_DNA"/>
</dbReference>
<dbReference type="GO" id="GO:0015074">
    <property type="term" value="P:DNA integration"/>
    <property type="evidence" value="ECO:0007669"/>
    <property type="project" value="InterPro"/>
</dbReference>
<keyword evidence="1" id="KW-0645">Protease</keyword>
<dbReference type="Pfam" id="PF00665">
    <property type="entry name" value="rve"/>
    <property type="match status" value="1"/>
</dbReference>
<reference evidence="7" key="1">
    <citation type="submission" date="2022-03" db="EMBL/GenBank/DDBJ databases">
        <authorList>
            <person name="Tunstrom K."/>
        </authorList>
    </citation>
    <scope>NUCLEOTIDE SEQUENCE</scope>
</reference>
<keyword evidence="2" id="KW-0479">Metal-binding</keyword>
<evidence type="ECO:0000256" key="1">
    <source>
        <dbReference type="ARBA" id="ARBA00022670"/>
    </source>
</evidence>
<dbReference type="GO" id="GO:0004190">
    <property type="term" value="F:aspartic-type endopeptidase activity"/>
    <property type="evidence" value="ECO:0007669"/>
    <property type="project" value="UniProtKB-KW"/>
</dbReference>
<protein>
    <recommendedName>
        <fullName evidence="6">Integrase catalytic domain-containing protein</fullName>
    </recommendedName>
</protein>
<dbReference type="InterPro" id="IPR025724">
    <property type="entry name" value="GAG-pre-integrase_dom"/>
</dbReference>
<dbReference type="Pfam" id="PF07727">
    <property type="entry name" value="RVT_2"/>
    <property type="match status" value="1"/>
</dbReference>
<dbReference type="InterPro" id="IPR039537">
    <property type="entry name" value="Retrotran_Ty1/copia-like"/>
</dbReference>
<dbReference type="SUPFAM" id="SSF56672">
    <property type="entry name" value="DNA/RNA polymerases"/>
    <property type="match status" value="1"/>
</dbReference>
<dbReference type="InterPro" id="IPR013103">
    <property type="entry name" value="RVT_2"/>
</dbReference>
<dbReference type="Pfam" id="PF14223">
    <property type="entry name" value="Retrotran_gag_2"/>
    <property type="match status" value="1"/>
</dbReference>
<dbReference type="Pfam" id="PF13976">
    <property type="entry name" value="gag_pre-integrs"/>
    <property type="match status" value="1"/>
</dbReference>
<dbReference type="Proteomes" id="UP001153954">
    <property type="component" value="Unassembled WGS sequence"/>
</dbReference>
<dbReference type="GO" id="GO:0003676">
    <property type="term" value="F:nucleic acid binding"/>
    <property type="evidence" value="ECO:0007669"/>
    <property type="project" value="InterPro"/>
</dbReference>
<keyword evidence="8" id="KW-1185">Reference proteome</keyword>
<evidence type="ECO:0000256" key="4">
    <source>
        <dbReference type="ARBA" id="ARBA00022801"/>
    </source>
</evidence>
<sequence>MSSEGAQGPHAAYSFDKLDGVASYHNWKFQMKMALIMEGLWSCIERTEGEAITPAKDQRALARICLSVKSNCIQYLRSVTTAKQAWEKLKEVFEDKGLYRRVLLLRKLHRSNYNDYSSMGEYIDGVMTLVQQLADIGRVIEDKEVAELLLSGLPQEFDVLVSSLETANILENLTSEAVRARLLQEEFRKQSDNGVSIPSESSFIVCHYCKKPGHVKSKCFKLKRDNRNKSNKKSVQVSAQSETFLVCALAECVNSANWIIDSGCTSHMCNNKNLFTSMDTSFTSNVTVADNNILQCKGKGYVTVYVNKCSRIIENVLYVPNLSANLLSVSKLTDKGYSVIFNNDKCHIKNKNRVLASASHIDGLYKLDCSVPNSSCLQSSFLSSCTLPRNVQEQESALAAGSVPVDVWHKRLGHLSLRGMCALRDNLAEGVNFHSDQLGDCISCIKGKQTVKTFPKGSTRRSQRLLELVHSDVCGPMSEPSWGGARYLVTFTDDYSRKTYGYLMKNKDEVMSCFIKFKVLVERQTECMIKCLRSDNGGEYCNAKFINYLSSHGIVHQTTIPYSPQQNGVAERLNRTLVEKARTMLSDSGLGPRFWGEALMTAIYLKNRSPTAALPGSTPEEVWTGSKVNLSHLRVFGCRVFSLIPESKRSGKFNEKSKEFIFVGYCDDSKGYRLMDPCNPKRIIKSRNVYFIELTSNNNPNLKYNNNNFINLDMTNNSSGNNNNDIVEINQIFPQISGTPVQEPSVGIGATSQSDFPAEERNESPSVEVNQSPAVERGQSPDEFEGSLEDRCSSSCSDTEDTESIPKMADTGRPVRTTRGIRPKRYDDYLSDCSLLSHTPCFDEPQSYNDAMVSTNKAEWECAMKEEYNSLIKNGAWTLVDRPFNRNVIKSKWVFKVKQDASGNFDKFKARLVARGFSQKPGVDFDKTFSPVVRHSTLRILFNLANEKDMDIDHIDVTTAFLNGSLQEEIYMEQPPGFEIDNNKVCMLQKSIYGLKQASRVWNETVHKLLTTHGYSQTRCEPCVYVKRNNTKSTILALYVDDFYIFSNCNSEKEALISFLKSNFEIKNLGSIKDCLGISVHRDRDRGTIILKQSAYIRRLLVRFGMLECKGVSTPMSVNDKFEKPLENDECKFNYRELIGGLMYLSVCTRPDISFSVSMLSQFNNNYNLSHWLAAKRILRYLKNTLNYGLIFTKCKNDNLEVFADADWANDPVDRKSYSGFLIKFGNNTVNWESRKQRCIALSSTEAEYLAISDACKDVLFIKNFWYEITGCKIKCKVLLQPLLQGNKALISIVSMRLA</sequence>
<proteinExistence type="predicted"/>
<dbReference type="GO" id="GO:0042575">
    <property type="term" value="C:DNA polymerase complex"/>
    <property type="evidence" value="ECO:0007669"/>
    <property type="project" value="UniProtKB-ARBA"/>
</dbReference>
<dbReference type="InterPro" id="IPR054722">
    <property type="entry name" value="PolX-like_BBD"/>
</dbReference>
<dbReference type="PANTHER" id="PTHR42648">
    <property type="entry name" value="TRANSPOSASE, PUTATIVE-RELATED"/>
    <property type="match status" value="1"/>
</dbReference>
<dbReference type="CDD" id="cd09272">
    <property type="entry name" value="RNase_HI_RT_Ty1"/>
    <property type="match status" value="1"/>
</dbReference>
<evidence type="ECO:0000256" key="2">
    <source>
        <dbReference type="ARBA" id="ARBA00022723"/>
    </source>
</evidence>
<keyword evidence="3" id="KW-0064">Aspartyl protease</keyword>
<gene>
    <name evidence="7" type="ORF">EEDITHA_LOCUS6910</name>
</gene>
<dbReference type="InterPro" id="IPR012337">
    <property type="entry name" value="RNaseH-like_sf"/>
</dbReference>
<dbReference type="Gene3D" id="3.30.420.10">
    <property type="entry name" value="Ribonuclease H-like superfamily/Ribonuclease H"/>
    <property type="match status" value="1"/>
</dbReference>
<dbReference type="InterPro" id="IPR057670">
    <property type="entry name" value="SH3_retrovirus"/>
</dbReference>
<dbReference type="GO" id="GO:0006508">
    <property type="term" value="P:proteolysis"/>
    <property type="evidence" value="ECO:0007669"/>
    <property type="project" value="UniProtKB-KW"/>
</dbReference>
<dbReference type="InterPro" id="IPR036397">
    <property type="entry name" value="RNaseH_sf"/>
</dbReference>
<feature type="domain" description="Integrase catalytic" evidence="6">
    <location>
        <begin position="451"/>
        <end position="627"/>
    </location>
</feature>
<dbReference type="GO" id="GO:0046872">
    <property type="term" value="F:metal ion binding"/>
    <property type="evidence" value="ECO:0007669"/>
    <property type="project" value="UniProtKB-KW"/>
</dbReference>
<dbReference type="InterPro" id="IPR043502">
    <property type="entry name" value="DNA/RNA_pol_sf"/>
</dbReference>
<feature type="region of interest" description="Disordered" evidence="5">
    <location>
        <begin position="738"/>
        <end position="819"/>
    </location>
</feature>
<evidence type="ECO:0000313" key="7">
    <source>
        <dbReference type="EMBL" id="CAH2091010.1"/>
    </source>
</evidence>
<organism evidence="7 8">
    <name type="scientific">Euphydryas editha</name>
    <name type="common">Edith's checkerspot</name>
    <dbReference type="NCBI Taxonomy" id="104508"/>
    <lineage>
        <taxon>Eukaryota</taxon>
        <taxon>Metazoa</taxon>
        <taxon>Ecdysozoa</taxon>
        <taxon>Arthropoda</taxon>
        <taxon>Hexapoda</taxon>
        <taxon>Insecta</taxon>
        <taxon>Pterygota</taxon>
        <taxon>Neoptera</taxon>
        <taxon>Endopterygota</taxon>
        <taxon>Lepidoptera</taxon>
        <taxon>Glossata</taxon>
        <taxon>Ditrysia</taxon>
        <taxon>Papilionoidea</taxon>
        <taxon>Nymphalidae</taxon>
        <taxon>Nymphalinae</taxon>
        <taxon>Euphydryas</taxon>
    </lineage>
</organism>
<evidence type="ECO:0000259" key="6">
    <source>
        <dbReference type="PROSITE" id="PS50994"/>
    </source>
</evidence>
<accession>A0AAU9U2L7</accession>
<dbReference type="PANTHER" id="PTHR42648:SF28">
    <property type="entry name" value="TRANSPOSON-ENCODED PROTEIN WITH RIBONUCLEASE H-LIKE AND RETROVIRUS ZINC FINGER-LIKE DOMAINS"/>
    <property type="match status" value="1"/>
</dbReference>